<keyword evidence="8" id="KW-0472">Membrane</keyword>
<evidence type="ECO:0000256" key="1">
    <source>
        <dbReference type="ARBA" id="ARBA00000085"/>
    </source>
</evidence>
<gene>
    <name evidence="11" type="ORF">Lac1_07160</name>
</gene>
<evidence type="ECO:0000256" key="5">
    <source>
        <dbReference type="ARBA" id="ARBA00022679"/>
    </source>
</evidence>
<keyword evidence="4" id="KW-0597">Phosphoprotein</keyword>
<proteinExistence type="predicted"/>
<evidence type="ECO:0000313" key="11">
    <source>
        <dbReference type="EMBL" id="BDZ76533.1"/>
    </source>
</evidence>
<keyword evidence="12" id="KW-1185">Reference proteome</keyword>
<comment type="catalytic activity">
    <reaction evidence="1">
        <text>ATP + protein L-histidine = ADP + protein N-phospho-L-histidine.</text>
        <dbReference type="EC" id="2.7.13.3"/>
    </reaction>
</comment>
<dbReference type="PANTHER" id="PTHR34220:SF7">
    <property type="entry name" value="SENSOR HISTIDINE KINASE YPDA"/>
    <property type="match status" value="1"/>
</dbReference>
<feature type="transmembrane region" description="Helical" evidence="8">
    <location>
        <begin position="274"/>
        <end position="296"/>
    </location>
</feature>
<dbReference type="PROSITE" id="PS51257">
    <property type="entry name" value="PROKAR_LIPOPROTEIN"/>
    <property type="match status" value="1"/>
</dbReference>
<feature type="domain" description="HAMP" evidence="10">
    <location>
        <begin position="301"/>
        <end position="353"/>
    </location>
</feature>
<dbReference type="InterPro" id="IPR036890">
    <property type="entry name" value="HATPase_C_sf"/>
</dbReference>
<evidence type="ECO:0000256" key="7">
    <source>
        <dbReference type="ARBA" id="ARBA00023012"/>
    </source>
</evidence>
<dbReference type="EMBL" id="AP027742">
    <property type="protein sequence ID" value="BDZ76533.1"/>
    <property type="molecule type" value="Genomic_DNA"/>
</dbReference>
<keyword evidence="7" id="KW-0902">Two-component regulatory system</keyword>
<evidence type="ECO:0000259" key="9">
    <source>
        <dbReference type="PROSITE" id="PS50109"/>
    </source>
</evidence>
<dbReference type="PANTHER" id="PTHR34220">
    <property type="entry name" value="SENSOR HISTIDINE KINASE YPDA"/>
    <property type="match status" value="1"/>
</dbReference>
<keyword evidence="6" id="KW-0418">Kinase</keyword>
<dbReference type="Proteomes" id="UP001305815">
    <property type="component" value="Chromosome"/>
</dbReference>
<keyword evidence="8" id="KW-1133">Transmembrane helix</keyword>
<dbReference type="SMART" id="SM00304">
    <property type="entry name" value="HAMP"/>
    <property type="match status" value="1"/>
</dbReference>
<keyword evidence="5" id="KW-0808">Transferase</keyword>
<evidence type="ECO:0000256" key="4">
    <source>
        <dbReference type="ARBA" id="ARBA00022553"/>
    </source>
</evidence>
<evidence type="ECO:0000259" key="10">
    <source>
        <dbReference type="PROSITE" id="PS50885"/>
    </source>
</evidence>
<comment type="subcellular location">
    <subcellularLocation>
        <location evidence="2">Membrane</location>
    </subcellularLocation>
</comment>
<dbReference type="Gene3D" id="3.30.565.10">
    <property type="entry name" value="Histidine kinase-like ATPase, C-terminal domain"/>
    <property type="match status" value="1"/>
</dbReference>
<name>A0ABM8I128_9FIRM</name>
<evidence type="ECO:0000256" key="6">
    <source>
        <dbReference type="ARBA" id="ARBA00022777"/>
    </source>
</evidence>
<protein>
    <recommendedName>
        <fullName evidence="3">histidine kinase</fullName>
        <ecNumber evidence="3">2.7.13.3</ecNumber>
    </recommendedName>
</protein>
<evidence type="ECO:0000256" key="2">
    <source>
        <dbReference type="ARBA" id="ARBA00004370"/>
    </source>
</evidence>
<dbReference type="InterPro" id="IPR003660">
    <property type="entry name" value="HAMP_dom"/>
</dbReference>
<keyword evidence="8" id="KW-0812">Transmembrane</keyword>
<evidence type="ECO:0000256" key="8">
    <source>
        <dbReference type="SAM" id="Phobius"/>
    </source>
</evidence>
<dbReference type="Pfam" id="PF02518">
    <property type="entry name" value="HATPase_c"/>
    <property type="match status" value="1"/>
</dbReference>
<dbReference type="PROSITE" id="PS50885">
    <property type="entry name" value="HAMP"/>
    <property type="match status" value="1"/>
</dbReference>
<dbReference type="SUPFAM" id="SSF55874">
    <property type="entry name" value="ATPase domain of HSP90 chaperone/DNA topoisomerase II/histidine kinase"/>
    <property type="match status" value="1"/>
</dbReference>
<feature type="transmembrane region" description="Helical" evidence="8">
    <location>
        <begin position="12"/>
        <end position="32"/>
    </location>
</feature>
<dbReference type="RefSeq" id="WP_316266245.1">
    <property type="nucleotide sequence ID" value="NZ_AP027742.1"/>
</dbReference>
<evidence type="ECO:0000256" key="3">
    <source>
        <dbReference type="ARBA" id="ARBA00012438"/>
    </source>
</evidence>
<dbReference type="InterPro" id="IPR050640">
    <property type="entry name" value="Bact_2-comp_sensor_kinase"/>
</dbReference>
<dbReference type="Gene3D" id="6.10.340.10">
    <property type="match status" value="1"/>
</dbReference>
<dbReference type="Pfam" id="PF00672">
    <property type="entry name" value="HAMP"/>
    <property type="match status" value="1"/>
</dbReference>
<reference evidence="12" key="1">
    <citation type="journal article" date="2023" name="Int. J. Syst. Evol. Microbiol.">
        <title>Claveliimonas bilis gen. nov., sp. nov., deoxycholic acid-producing bacteria isolated from human faeces, and reclassification of Sellimonas monacensis Zenner et al. 2021 as Claveliimonas monacensis comb. nov.</title>
        <authorList>
            <person name="Hisatomi A."/>
            <person name="Kastawa N.W.E.P.G."/>
            <person name="Song I."/>
            <person name="Ohkuma M."/>
            <person name="Fukiya S."/>
            <person name="Sakamoto M."/>
        </authorList>
    </citation>
    <scope>NUCLEOTIDE SEQUENCE [LARGE SCALE GENOMIC DNA]</scope>
    <source>
        <strain evidence="12">12BBH14</strain>
    </source>
</reference>
<dbReference type="InterPro" id="IPR010559">
    <property type="entry name" value="Sig_transdc_His_kin_internal"/>
</dbReference>
<dbReference type="Pfam" id="PF06580">
    <property type="entry name" value="His_kinase"/>
    <property type="match status" value="1"/>
</dbReference>
<dbReference type="PROSITE" id="PS50109">
    <property type="entry name" value="HIS_KIN"/>
    <property type="match status" value="1"/>
</dbReference>
<feature type="domain" description="Histidine kinase" evidence="9">
    <location>
        <begin position="343"/>
        <end position="573"/>
    </location>
</feature>
<dbReference type="InterPro" id="IPR005467">
    <property type="entry name" value="His_kinase_dom"/>
</dbReference>
<dbReference type="InterPro" id="IPR003594">
    <property type="entry name" value="HATPase_dom"/>
</dbReference>
<evidence type="ECO:0000313" key="12">
    <source>
        <dbReference type="Proteomes" id="UP001305815"/>
    </source>
</evidence>
<accession>A0ABM8I128</accession>
<dbReference type="CDD" id="cd06225">
    <property type="entry name" value="HAMP"/>
    <property type="match status" value="1"/>
</dbReference>
<dbReference type="InterPro" id="IPR004358">
    <property type="entry name" value="Sig_transdc_His_kin-like_C"/>
</dbReference>
<organism evidence="11 12">
    <name type="scientific">Claveliimonas bilis</name>
    <dbReference type="NCBI Taxonomy" id="3028070"/>
    <lineage>
        <taxon>Bacteria</taxon>
        <taxon>Bacillati</taxon>
        <taxon>Bacillota</taxon>
        <taxon>Clostridia</taxon>
        <taxon>Lachnospirales</taxon>
        <taxon>Lachnospiraceae</taxon>
        <taxon>Claveliimonas</taxon>
    </lineage>
</organism>
<sequence>MEKTIREKISNRIIVIGIAMGVLSCVVFYALFVPGLEQDAIERAENTNTEVISQVDTLVSFVQDYTENLALSVAQNEEILRYFSDPEEQNRNIASLNLNNLISYEGSIRCVMISSQNVPVLDSLSEVDEADRELIETSWYKNLEKAEYGRGVSGVYKVTINNAEKYTAAYLKNFYHGNQKYTYVVFMELNDLIRTFRVLTDHTLDYAELVDGNGDVICSQGNERWQEKAHENVEGNQQTVSEKGNNGIQFIDTSLTSKWQVASYVADRTIFMTFAYYIIGAMVVLCLFVLVTLAVLSKVIGKIIEPISILSAGMKEVAKGNLDCRIEEIPDDEIGLLSDSFNKMAEELKDSLDVIARKEKEEQQTRFSLLISQIDPHFIYNTINSINYLARRERCKDIIKVNSALIFILQDRLRINNIEFTDTIENEKKVIEQYIVIERYMYDGNLELIWEIEEGLSQEQIPKNMLQPLVENALFHGLIDEESGELNGKIVIHISKKEEEIIAKVEDNGMGMDEEQLSKVRRELYGKAERGKSIGLSNIRKRLEYLYGSTESIKIESEKGKGTCITLIFKSRYFI</sequence>
<dbReference type="PRINTS" id="PR00344">
    <property type="entry name" value="BCTRLSENSOR"/>
</dbReference>
<dbReference type="SUPFAM" id="SSF158472">
    <property type="entry name" value="HAMP domain-like"/>
    <property type="match status" value="1"/>
</dbReference>
<dbReference type="EC" id="2.7.13.3" evidence="3"/>